<keyword evidence="3" id="KW-1185">Reference proteome</keyword>
<proteinExistence type="predicted"/>
<feature type="non-terminal residue" evidence="2">
    <location>
        <position position="1"/>
    </location>
</feature>
<feature type="region of interest" description="Disordered" evidence="1">
    <location>
        <begin position="26"/>
        <end position="66"/>
    </location>
</feature>
<organism evidence="2 3">
    <name type="scientific">Taxus chinensis</name>
    <name type="common">Chinese yew</name>
    <name type="synonym">Taxus wallichiana var. chinensis</name>
    <dbReference type="NCBI Taxonomy" id="29808"/>
    <lineage>
        <taxon>Eukaryota</taxon>
        <taxon>Viridiplantae</taxon>
        <taxon>Streptophyta</taxon>
        <taxon>Embryophyta</taxon>
        <taxon>Tracheophyta</taxon>
        <taxon>Spermatophyta</taxon>
        <taxon>Pinopsida</taxon>
        <taxon>Pinidae</taxon>
        <taxon>Conifers II</taxon>
        <taxon>Cupressales</taxon>
        <taxon>Taxaceae</taxon>
        <taxon>Taxus</taxon>
    </lineage>
</organism>
<comment type="caution">
    <text evidence="2">The sequence shown here is derived from an EMBL/GenBank/DDBJ whole genome shotgun (WGS) entry which is preliminary data.</text>
</comment>
<name>A0AA38FWU5_TAXCH</name>
<sequence length="66" mass="7637">IQHQPPFSSIALDALLPLPLLWMPSQNPTPNKKCQTVEEASGSWKRGRRRGIHIPSHREEDNERKR</sequence>
<evidence type="ECO:0000313" key="3">
    <source>
        <dbReference type="Proteomes" id="UP000824469"/>
    </source>
</evidence>
<feature type="compositionally biased region" description="Basic and acidic residues" evidence="1">
    <location>
        <begin position="56"/>
        <end position="66"/>
    </location>
</feature>
<reference evidence="2 3" key="1">
    <citation type="journal article" date="2021" name="Nat. Plants">
        <title>The Taxus genome provides insights into paclitaxel biosynthesis.</title>
        <authorList>
            <person name="Xiong X."/>
            <person name="Gou J."/>
            <person name="Liao Q."/>
            <person name="Li Y."/>
            <person name="Zhou Q."/>
            <person name="Bi G."/>
            <person name="Li C."/>
            <person name="Du R."/>
            <person name="Wang X."/>
            <person name="Sun T."/>
            <person name="Guo L."/>
            <person name="Liang H."/>
            <person name="Lu P."/>
            <person name="Wu Y."/>
            <person name="Zhang Z."/>
            <person name="Ro D.K."/>
            <person name="Shang Y."/>
            <person name="Huang S."/>
            <person name="Yan J."/>
        </authorList>
    </citation>
    <scope>NUCLEOTIDE SEQUENCE [LARGE SCALE GENOMIC DNA]</scope>
    <source>
        <strain evidence="2">Ta-2019</strain>
    </source>
</reference>
<protein>
    <submittedName>
        <fullName evidence="2">Uncharacterized protein</fullName>
    </submittedName>
</protein>
<evidence type="ECO:0000313" key="2">
    <source>
        <dbReference type="EMBL" id="KAH9311310.1"/>
    </source>
</evidence>
<gene>
    <name evidence="2" type="ORF">KI387_026345</name>
</gene>
<dbReference type="EMBL" id="JAHRHJ020000006">
    <property type="protein sequence ID" value="KAH9311310.1"/>
    <property type="molecule type" value="Genomic_DNA"/>
</dbReference>
<feature type="non-terminal residue" evidence="2">
    <location>
        <position position="66"/>
    </location>
</feature>
<dbReference type="AlphaFoldDB" id="A0AA38FWU5"/>
<evidence type="ECO:0000256" key="1">
    <source>
        <dbReference type="SAM" id="MobiDB-lite"/>
    </source>
</evidence>
<dbReference type="Proteomes" id="UP000824469">
    <property type="component" value="Unassembled WGS sequence"/>
</dbReference>
<accession>A0AA38FWU5</accession>